<feature type="compositionally biased region" description="Acidic residues" evidence="2">
    <location>
        <begin position="125"/>
        <end position="136"/>
    </location>
</feature>
<dbReference type="GO" id="GO:0004722">
    <property type="term" value="F:protein serine/threonine phosphatase activity"/>
    <property type="evidence" value="ECO:0007669"/>
    <property type="project" value="UniProtKB-EC"/>
</dbReference>
<dbReference type="GO" id="GO:0046872">
    <property type="term" value="F:metal ion binding"/>
    <property type="evidence" value="ECO:0007669"/>
    <property type="project" value="UniProtKB-UniRule"/>
</dbReference>
<feature type="non-terminal residue" evidence="4">
    <location>
        <position position="1"/>
    </location>
</feature>
<dbReference type="EMBL" id="KN882067">
    <property type="protein sequence ID" value="KIY44739.1"/>
    <property type="molecule type" value="Genomic_DNA"/>
</dbReference>
<organism evidence="4 5">
    <name type="scientific">Fistulina hepatica ATCC 64428</name>
    <dbReference type="NCBI Taxonomy" id="1128425"/>
    <lineage>
        <taxon>Eukaryota</taxon>
        <taxon>Fungi</taxon>
        <taxon>Dikarya</taxon>
        <taxon>Basidiomycota</taxon>
        <taxon>Agaricomycotina</taxon>
        <taxon>Agaricomycetes</taxon>
        <taxon>Agaricomycetidae</taxon>
        <taxon>Agaricales</taxon>
        <taxon>Fistulinaceae</taxon>
        <taxon>Fistulina</taxon>
    </lineage>
</organism>
<dbReference type="PROSITE" id="PS51746">
    <property type="entry name" value="PPM_2"/>
    <property type="match status" value="1"/>
</dbReference>
<dbReference type="SMART" id="SM00332">
    <property type="entry name" value="PP2Cc"/>
    <property type="match status" value="1"/>
</dbReference>
<evidence type="ECO:0000256" key="1">
    <source>
        <dbReference type="RuleBase" id="RU366020"/>
    </source>
</evidence>
<feature type="domain" description="PPM-type phosphatase" evidence="3">
    <location>
        <begin position="20"/>
        <end position="477"/>
    </location>
</feature>
<proteinExistence type="inferred from homology"/>
<evidence type="ECO:0000259" key="3">
    <source>
        <dbReference type="PROSITE" id="PS51746"/>
    </source>
</evidence>
<reference evidence="4 5" key="1">
    <citation type="journal article" date="2015" name="Fungal Genet. Biol.">
        <title>Evolution of novel wood decay mechanisms in Agaricales revealed by the genome sequences of Fistulina hepatica and Cylindrobasidium torrendii.</title>
        <authorList>
            <person name="Floudas D."/>
            <person name="Held B.W."/>
            <person name="Riley R."/>
            <person name="Nagy L.G."/>
            <person name="Koehler G."/>
            <person name="Ransdell A.S."/>
            <person name="Younus H."/>
            <person name="Chow J."/>
            <person name="Chiniquy J."/>
            <person name="Lipzen A."/>
            <person name="Tritt A."/>
            <person name="Sun H."/>
            <person name="Haridas S."/>
            <person name="LaButti K."/>
            <person name="Ohm R.A."/>
            <person name="Kues U."/>
            <person name="Blanchette R.A."/>
            <person name="Grigoriev I.V."/>
            <person name="Minto R.E."/>
            <person name="Hibbett D.S."/>
        </authorList>
    </citation>
    <scope>NUCLEOTIDE SEQUENCE [LARGE SCALE GENOMIC DNA]</scope>
    <source>
        <strain evidence="4 5">ATCC 64428</strain>
    </source>
</reference>
<comment type="catalytic activity">
    <reaction evidence="1">
        <text>O-phospho-L-threonyl-[protein] + H2O = L-threonyl-[protein] + phosphate</text>
        <dbReference type="Rhea" id="RHEA:47004"/>
        <dbReference type="Rhea" id="RHEA-COMP:11060"/>
        <dbReference type="Rhea" id="RHEA-COMP:11605"/>
        <dbReference type="ChEBI" id="CHEBI:15377"/>
        <dbReference type="ChEBI" id="CHEBI:30013"/>
        <dbReference type="ChEBI" id="CHEBI:43474"/>
        <dbReference type="ChEBI" id="CHEBI:61977"/>
        <dbReference type="EC" id="3.1.3.16"/>
    </reaction>
</comment>
<comment type="catalytic activity">
    <reaction evidence="1">
        <text>O-phospho-L-seryl-[protein] + H2O = L-seryl-[protein] + phosphate</text>
        <dbReference type="Rhea" id="RHEA:20629"/>
        <dbReference type="Rhea" id="RHEA-COMP:9863"/>
        <dbReference type="Rhea" id="RHEA-COMP:11604"/>
        <dbReference type="ChEBI" id="CHEBI:15377"/>
        <dbReference type="ChEBI" id="CHEBI:29999"/>
        <dbReference type="ChEBI" id="CHEBI:43474"/>
        <dbReference type="ChEBI" id="CHEBI:83421"/>
        <dbReference type="EC" id="3.1.3.16"/>
    </reaction>
</comment>
<keyword evidence="1" id="KW-0904">Protein phosphatase</keyword>
<feature type="region of interest" description="Disordered" evidence="2">
    <location>
        <begin position="160"/>
        <end position="211"/>
    </location>
</feature>
<dbReference type="SUPFAM" id="SSF81606">
    <property type="entry name" value="PP2C-like"/>
    <property type="match status" value="1"/>
</dbReference>
<comment type="similarity">
    <text evidence="1">Belongs to the PP2C family.</text>
</comment>
<dbReference type="PANTHER" id="PTHR12320:SF84">
    <property type="entry name" value="PROTEIN PHOSPHATASE"/>
    <property type="match status" value="1"/>
</dbReference>
<feature type="region of interest" description="Disordered" evidence="2">
    <location>
        <begin position="1"/>
        <end position="25"/>
    </location>
</feature>
<keyword evidence="5" id="KW-1185">Reference proteome</keyword>
<feature type="compositionally biased region" description="Polar residues" evidence="2">
    <location>
        <begin position="189"/>
        <end position="205"/>
    </location>
</feature>
<evidence type="ECO:0000256" key="2">
    <source>
        <dbReference type="SAM" id="MobiDB-lite"/>
    </source>
</evidence>
<dbReference type="EC" id="3.1.3.16" evidence="1"/>
<dbReference type="OrthoDB" id="60843at2759"/>
<feature type="compositionally biased region" description="Basic and acidic residues" evidence="2">
    <location>
        <begin position="90"/>
        <end position="105"/>
    </location>
</feature>
<gene>
    <name evidence="4" type="ORF">FISHEDRAFT_50948</name>
</gene>
<comment type="cofactor">
    <cofactor evidence="1">
        <name>Mg(2+)</name>
        <dbReference type="ChEBI" id="CHEBI:18420"/>
    </cofactor>
</comment>
<name>A0A0D7A2Y4_9AGAR</name>
<evidence type="ECO:0000313" key="4">
    <source>
        <dbReference type="EMBL" id="KIY44739.1"/>
    </source>
</evidence>
<dbReference type="InterPro" id="IPR001932">
    <property type="entry name" value="PPM-type_phosphatase-like_dom"/>
</dbReference>
<dbReference type="PANTHER" id="PTHR12320">
    <property type="entry name" value="PROTEIN PHOSPHATASE 2C"/>
    <property type="match status" value="1"/>
</dbReference>
<comment type="cofactor">
    <cofactor evidence="1">
        <name>Mn(2+)</name>
        <dbReference type="ChEBI" id="CHEBI:29035"/>
    </cofactor>
</comment>
<protein>
    <recommendedName>
        <fullName evidence="1">Protein phosphatase</fullName>
        <ecNumber evidence="1">3.1.3.16</ecNumber>
    </recommendedName>
</protein>
<feature type="region of interest" description="Disordered" evidence="2">
    <location>
        <begin position="243"/>
        <end position="264"/>
    </location>
</feature>
<dbReference type="InterPro" id="IPR039123">
    <property type="entry name" value="PPTC7"/>
</dbReference>
<dbReference type="Proteomes" id="UP000054144">
    <property type="component" value="Unassembled WGS sequence"/>
</dbReference>
<keyword evidence="1" id="KW-0464">Manganese</keyword>
<accession>A0A0D7A2Y4</accession>
<dbReference type="AlphaFoldDB" id="A0A0D7A2Y4"/>
<feature type="region of interest" description="Disordered" evidence="2">
    <location>
        <begin position="78"/>
        <end position="136"/>
    </location>
</feature>
<dbReference type="InterPro" id="IPR036457">
    <property type="entry name" value="PPM-type-like_dom_sf"/>
</dbReference>
<keyword evidence="1" id="KW-0460">Magnesium</keyword>
<sequence>DVGAYGIPKRNRRGTPKKPSDGGYDLSLSVQVGEDAYFICDDAIGVADGVGGWSRVKAGSPSPSALFARRLMHFSADEADHAKRRRRSREAREKHDRSVSIHDSRSISSDNDECSLSDDARSEVSEDESTWSDDELEEVGNGIDVLMILERAYERTLAAHVVPSSSSDNDTRSGKSRPGHTARGYMRSVSMSSIEGRSASTSGSSKPKETVPLLAGSSTALVAVLDYASADHASMPSGMLTAINSHKQPHAPSSGTEKRSPDPVTCERAAALHSILPGPSRQAVVKVAHVGDCVAMLVRSGAIVWRSDEMWWAWNTPVQLGPRRDCAMRDSPSPPSCAARTYIVPIQADDILILASDGLSDNLWDEDILDEVVRFQRSFLGKATEHPSGEAASAAAPATIPVLGSGGDILRRRTLAGMLSEALCSRARRASLVCSTEGKLVGSADAQEVPFARRARENGRAFSGGKRDDISVVVAVISPNSPHPSDL</sequence>
<feature type="compositionally biased region" description="Polar residues" evidence="2">
    <location>
        <begin position="243"/>
        <end position="255"/>
    </location>
</feature>
<keyword evidence="1" id="KW-0479">Metal-binding</keyword>
<evidence type="ECO:0000313" key="5">
    <source>
        <dbReference type="Proteomes" id="UP000054144"/>
    </source>
</evidence>
<dbReference type="Gene3D" id="3.60.40.10">
    <property type="entry name" value="PPM-type phosphatase domain"/>
    <property type="match status" value="2"/>
</dbReference>
<keyword evidence="1" id="KW-0378">Hydrolase</keyword>